<evidence type="ECO:0000313" key="2">
    <source>
        <dbReference type="EMBL" id="NYJ74408.1"/>
    </source>
</evidence>
<dbReference type="Pfam" id="PF04993">
    <property type="entry name" value="TfoX_N"/>
    <property type="match status" value="1"/>
</dbReference>
<evidence type="ECO:0000259" key="1">
    <source>
        <dbReference type="Pfam" id="PF04993"/>
    </source>
</evidence>
<dbReference type="AlphaFoldDB" id="A0A853DBW2"/>
<sequence>MPYDRELAQRIRVLVEGSYGLSEKAMFGGLAFLINGHLAVAAGSRGALMVRVAPEQTAQLLDPPRVERFVMRGRALDGWLDVSPEAVADDEALHRWVDEGMTYAASLPRREGTEPGG</sequence>
<evidence type="ECO:0000313" key="3">
    <source>
        <dbReference type="Proteomes" id="UP000571817"/>
    </source>
</evidence>
<keyword evidence="3" id="KW-1185">Reference proteome</keyword>
<dbReference type="Proteomes" id="UP000571817">
    <property type="component" value="Unassembled WGS sequence"/>
</dbReference>
<protein>
    <recommendedName>
        <fullName evidence="1">TfoX N-terminal domain-containing protein</fullName>
    </recommendedName>
</protein>
<feature type="domain" description="TfoX N-terminal" evidence="1">
    <location>
        <begin position="21"/>
        <end position="102"/>
    </location>
</feature>
<name>A0A853DBW2_9MICO</name>
<dbReference type="InterPro" id="IPR007076">
    <property type="entry name" value="TfoX_N"/>
</dbReference>
<organism evidence="2 3">
    <name type="scientific">Allobranchiibius huperziae</name>
    <dbReference type="NCBI Taxonomy" id="1874116"/>
    <lineage>
        <taxon>Bacteria</taxon>
        <taxon>Bacillati</taxon>
        <taxon>Actinomycetota</taxon>
        <taxon>Actinomycetes</taxon>
        <taxon>Micrococcales</taxon>
        <taxon>Dermacoccaceae</taxon>
        <taxon>Allobranchiibius</taxon>
    </lineage>
</organism>
<reference evidence="2 3" key="1">
    <citation type="submission" date="2020-07" db="EMBL/GenBank/DDBJ databases">
        <title>Sequencing the genomes of 1000 actinobacteria strains.</title>
        <authorList>
            <person name="Klenk H.-P."/>
        </authorList>
    </citation>
    <scope>NUCLEOTIDE SEQUENCE [LARGE SCALE GENOMIC DNA]</scope>
    <source>
        <strain evidence="2 3">DSM 29531</strain>
    </source>
</reference>
<comment type="caution">
    <text evidence="2">The sequence shown here is derived from an EMBL/GenBank/DDBJ whole genome shotgun (WGS) entry which is preliminary data.</text>
</comment>
<gene>
    <name evidence="2" type="ORF">HNR15_001371</name>
</gene>
<dbReference type="RefSeq" id="WP_179480262.1">
    <property type="nucleotide sequence ID" value="NZ_JACCFW010000001.1"/>
</dbReference>
<dbReference type="SUPFAM" id="SSF159894">
    <property type="entry name" value="YgaC/TfoX-N like"/>
    <property type="match status" value="1"/>
</dbReference>
<dbReference type="Gene3D" id="3.30.1460.30">
    <property type="entry name" value="YgaC/TfoX-N like chaperone"/>
    <property type="match status" value="1"/>
</dbReference>
<proteinExistence type="predicted"/>
<accession>A0A853DBW2</accession>
<dbReference type="EMBL" id="JACCFW010000001">
    <property type="protein sequence ID" value="NYJ74408.1"/>
    <property type="molecule type" value="Genomic_DNA"/>
</dbReference>